<dbReference type="InterPro" id="IPR011330">
    <property type="entry name" value="Glyco_hydro/deAcase_b/a-brl"/>
</dbReference>
<dbReference type="PANTHER" id="PTHR34216:SF3">
    <property type="entry name" value="POLY-BETA-1,6-N-ACETYL-D-GLUCOSAMINE N-DEACETYLASE"/>
    <property type="match status" value="1"/>
</dbReference>
<reference evidence="4" key="1">
    <citation type="submission" date="2019-08" db="EMBL/GenBank/DDBJ databases">
        <authorList>
            <person name="Kucharzyk K."/>
            <person name="Murdoch R.W."/>
            <person name="Higgins S."/>
            <person name="Loffler F."/>
        </authorList>
    </citation>
    <scope>NUCLEOTIDE SEQUENCE</scope>
</reference>
<comment type="caution">
    <text evidence="4">The sequence shown here is derived from an EMBL/GenBank/DDBJ whole genome shotgun (WGS) entry which is preliminary data.</text>
</comment>
<gene>
    <name evidence="4" type="ORF">SDC9_187575</name>
</gene>
<evidence type="ECO:0000313" key="4">
    <source>
        <dbReference type="EMBL" id="MPN40040.1"/>
    </source>
</evidence>
<name>A0A645HMJ5_9ZZZZ</name>
<evidence type="ECO:0000256" key="1">
    <source>
        <dbReference type="ARBA" id="ARBA00004613"/>
    </source>
</evidence>
<dbReference type="SUPFAM" id="SSF88713">
    <property type="entry name" value="Glycoside hydrolase/deacetylase"/>
    <property type="match status" value="1"/>
</dbReference>
<dbReference type="AlphaFoldDB" id="A0A645HMJ5"/>
<dbReference type="PROSITE" id="PS51677">
    <property type="entry name" value="NODB"/>
    <property type="match status" value="1"/>
</dbReference>
<keyword evidence="2" id="KW-0732">Signal</keyword>
<feature type="domain" description="NodB homology" evidence="3">
    <location>
        <begin position="65"/>
        <end position="124"/>
    </location>
</feature>
<dbReference type="GO" id="GO:0016810">
    <property type="term" value="F:hydrolase activity, acting on carbon-nitrogen (but not peptide) bonds"/>
    <property type="evidence" value="ECO:0007669"/>
    <property type="project" value="InterPro"/>
</dbReference>
<dbReference type="GO" id="GO:0005975">
    <property type="term" value="P:carbohydrate metabolic process"/>
    <property type="evidence" value="ECO:0007669"/>
    <property type="project" value="InterPro"/>
</dbReference>
<dbReference type="Pfam" id="PF01522">
    <property type="entry name" value="Polysacc_deac_1"/>
    <property type="match status" value="1"/>
</dbReference>
<dbReference type="EMBL" id="VSSQ01096209">
    <property type="protein sequence ID" value="MPN40040.1"/>
    <property type="molecule type" value="Genomic_DNA"/>
</dbReference>
<accession>A0A645HMJ5</accession>
<sequence length="124" mass="14802">MKNNVPCLMYHSVGIVNPKWHWNYLTCPYQVFENQLSILKKLSYRTVSLTELYNYMMHGKKLPKKSIVITFDDGYLDNWVFAYPLLKKYEFCATVFVNPDFVEKRNIVRKRLDQVDDISDLHIC</sequence>
<evidence type="ECO:0000259" key="3">
    <source>
        <dbReference type="PROSITE" id="PS51677"/>
    </source>
</evidence>
<dbReference type="GO" id="GO:0005576">
    <property type="term" value="C:extracellular region"/>
    <property type="evidence" value="ECO:0007669"/>
    <property type="project" value="UniProtKB-SubCell"/>
</dbReference>
<dbReference type="InterPro" id="IPR002509">
    <property type="entry name" value="NODB_dom"/>
</dbReference>
<evidence type="ECO:0000256" key="2">
    <source>
        <dbReference type="ARBA" id="ARBA00022729"/>
    </source>
</evidence>
<dbReference type="PANTHER" id="PTHR34216">
    <property type="match status" value="1"/>
</dbReference>
<organism evidence="4">
    <name type="scientific">bioreactor metagenome</name>
    <dbReference type="NCBI Taxonomy" id="1076179"/>
    <lineage>
        <taxon>unclassified sequences</taxon>
        <taxon>metagenomes</taxon>
        <taxon>ecological metagenomes</taxon>
    </lineage>
</organism>
<dbReference type="Gene3D" id="3.20.20.370">
    <property type="entry name" value="Glycoside hydrolase/deacetylase"/>
    <property type="match status" value="1"/>
</dbReference>
<comment type="subcellular location">
    <subcellularLocation>
        <location evidence="1">Secreted</location>
    </subcellularLocation>
</comment>
<proteinExistence type="predicted"/>
<dbReference type="InterPro" id="IPR051398">
    <property type="entry name" value="Polysacch_Deacetylase"/>
</dbReference>
<protein>
    <recommendedName>
        <fullName evidence="3">NodB homology domain-containing protein</fullName>
    </recommendedName>
</protein>